<proteinExistence type="predicted"/>
<evidence type="ECO:0000259" key="1">
    <source>
        <dbReference type="Pfam" id="PF10607"/>
    </source>
</evidence>
<reference evidence="2" key="2">
    <citation type="submission" date="2013-10" db="EMBL/GenBank/DDBJ databases">
        <authorList>
            <person name="Aslett M."/>
        </authorList>
    </citation>
    <scope>NUCLEOTIDE SEQUENCE [LARGE SCALE GENOMIC DNA]</scope>
    <source>
        <strain evidence="2">Houghton</strain>
    </source>
</reference>
<keyword evidence="3" id="KW-1185">Reference proteome</keyword>
<organism evidence="2 3">
    <name type="scientific">Eimeria tenella</name>
    <name type="common">Coccidian parasite</name>
    <dbReference type="NCBI Taxonomy" id="5802"/>
    <lineage>
        <taxon>Eukaryota</taxon>
        <taxon>Sar</taxon>
        <taxon>Alveolata</taxon>
        <taxon>Apicomplexa</taxon>
        <taxon>Conoidasida</taxon>
        <taxon>Coccidia</taxon>
        <taxon>Eucoccidiorida</taxon>
        <taxon>Eimeriorina</taxon>
        <taxon>Eimeriidae</taxon>
        <taxon>Eimeria</taxon>
    </lineage>
</organism>
<dbReference type="GO" id="GO:0005737">
    <property type="term" value="C:cytoplasm"/>
    <property type="evidence" value="ECO:0007669"/>
    <property type="project" value="TreeGrafter"/>
</dbReference>
<evidence type="ECO:0000313" key="2">
    <source>
        <dbReference type="EMBL" id="CDJ44949.1"/>
    </source>
</evidence>
<dbReference type="PANTHER" id="PTHR12170">
    <property type="entry name" value="MACROPHAGE ERYTHROBLAST ATTACHER-RELATED"/>
    <property type="match status" value="1"/>
</dbReference>
<dbReference type="GO" id="GO:0034657">
    <property type="term" value="C:GID complex"/>
    <property type="evidence" value="ECO:0007669"/>
    <property type="project" value="TreeGrafter"/>
</dbReference>
<dbReference type="OrthoDB" id="1933455at2759"/>
<dbReference type="InterPro" id="IPR024964">
    <property type="entry name" value="CTLH/CRA"/>
</dbReference>
<dbReference type="RefSeq" id="XP_013235696.1">
    <property type="nucleotide sequence ID" value="XM_013380242.1"/>
</dbReference>
<dbReference type="InterPro" id="IPR045098">
    <property type="entry name" value="Fyv10_fam"/>
</dbReference>
<name>U6L8U2_EIMTE</name>
<feature type="domain" description="CTLH/CRA C-terminal to LisH motif" evidence="1">
    <location>
        <begin position="1"/>
        <end position="97"/>
    </location>
</feature>
<dbReference type="AlphaFoldDB" id="U6L8U2"/>
<dbReference type="EMBL" id="HG677879">
    <property type="protein sequence ID" value="CDJ44949.1"/>
    <property type="molecule type" value="Genomic_DNA"/>
</dbReference>
<dbReference type="PANTHER" id="PTHR12170:SF2">
    <property type="entry name" value="E3 UBIQUITIN-PROTEIN TRANSFERASE MAEA"/>
    <property type="match status" value="1"/>
</dbReference>
<dbReference type="Proteomes" id="UP000030747">
    <property type="component" value="Unassembled WGS sequence"/>
</dbReference>
<evidence type="ECO:0000313" key="3">
    <source>
        <dbReference type="Proteomes" id="UP000030747"/>
    </source>
</evidence>
<gene>
    <name evidence="2" type="ORF">ETH_00039155</name>
</gene>
<dbReference type="VEuPathDB" id="ToxoDB:ETH2_1330000"/>
<reference evidence="2" key="1">
    <citation type="submission" date="2013-10" db="EMBL/GenBank/DDBJ databases">
        <title>Genomic analysis of the causative agents of coccidiosis in chickens.</title>
        <authorList>
            <person name="Reid A.J."/>
            <person name="Blake D."/>
            <person name="Billington K."/>
            <person name="Browne H."/>
            <person name="Dunn M."/>
            <person name="Hung S."/>
            <person name="Kawahara F."/>
            <person name="Miranda-Saavedra D."/>
            <person name="Mourier T."/>
            <person name="Nagra H."/>
            <person name="Otto T.D."/>
            <person name="Rawlings N."/>
            <person name="Sanchez A."/>
            <person name="Sanders M."/>
            <person name="Subramaniam C."/>
            <person name="Tay Y."/>
            <person name="Dear P."/>
            <person name="Doerig C."/>
            <person name="Gruber A."/>
            <person name="Parkinson J."/>
            <person name="Shirley M."/>
            <person name="Wan K.L."/>
            <person name="Berriman M."/>
            <person name="Tomley F."/>
            <person name="Pain A."/>
        </authorList>
    </citation>
    <scope>NUCLEOTIDE SEQUENCE [LARGE SCALE GENOMIC DNA]</scope>
    <source>
        <strain evidence="2">Houghton</strain>
    </source>
</reference>
<dbReference type="GO" id="GO:0043161">
    <property type="term" value="P:proteasome-mediated ubiquitin-dependent protein catabolic process"/>
    <property type="evidence" value="ECO:0007669"/>
    <property type="project" value="InterPro"/>
</dbReference>
<sequence>MQHAINLLRKKKPREAVKYIKEHIKPGDLERCPDIRRVLALAAMLDFPPPEYEHLLGEERKQQLVRLFITTSAAVLGMTREPLLPPLVFSGLCAVKSGACLETAAP</sequence>
<dbReference type="GO" id="GO:0005634">
    <property type="term" value="C:nucleus"/>
    <property type="evidence" value="ECO:0007669"/>
    <property type="project" value="TreeGrafter"/>
</dbReference>
<accession>U6L8U2</accession>
<dbReference type="GO" id="GO:0004842">
    <property type="term" value="F:ubiquitin-protein transferase activity"/>
    <property type="evidence" value="ECO:0007669"/>
    <property type="project" value="InterPro"/>
</dbReference>
<feature type="non-terminal residue" evidence="2">
    <location>
        <position position="106"/>
    </location>
</feature>
<dbReference type="VEuPathDB" id="ToxoDB:ETH_00039155"/>
<protein>
    <submittedName>
        <fullName evidence="2">Erythroblast macrophage protein emp, putative</fullName>
    </submittedName>
</protein>
<dbReference type="GeneID" id="25256872"/>
<dbReference type="Pfam" id="PF10607">
    <property type="entry name" value="CTLH"/>
    <property type="match status" value="1"/>
</dbReference>